<comment type="caution">
    <text evidence="7">The sequence shown here is derived from an EMBL/GenBank/DDBJ whole genome shotgun (WGS) entry which is preliminary data.</text>
</comment>
<evidence type="ECO:0000259" key="6">
    <source>
        <dbReference type="PROSITE" id="PS50893"/>
    </source>
</evidence>
<evidence type="ECO:0000256" key="4">
    <source>
        <dbReference type="ARBA" id="ARBA00022967"/>
    </source>
</evidence>
<comment type="function">
    <text evidence="5">Part of the ABC transporter complex HmuTUV involved in hemin import. Responsible for energy coupling to the transport system.</text>
</comment>
<keyword evidence="4" id="KW-1278">Translocase</keyword>
<dbReference type="RefSeq" id="WP_157174963.1">
    <property type="nucleotide sequence ID" value="NZ_BMJP01000001.1"/>
</dbReference>
<feature type="domain" description="ABC transporter" evidence="6">
    <location>
        <begin position="4"/>
        <end position="238"/>
    </location>
</feature>
<dbReference type="Proteomes" id="UP000546701">
    <property type="component" value="Unassembled WGS sequence"/>
</dbReference>
<dbReference type="InterPro" id="IPR003439">
    <property type="entry name" value="ABC_transporter-like_ATP-bd"/>
</dbReference>
<keyword evidence="8" id="KW-1185">Reference proteome</keyword>
<accession>A0A7W9F087</accession>
<evidence type="ECO:0000313" key="8">
    <source>
        <dbReference type="Proteomes" id="UP000546701"/>
    </source>
</evidence>
<dbReference type="GO" id="GO:0005524">
    <property type="term" value="F:ATP binding"/>
    <property type="evidence" value="ECO:0007669"/>
    <property type="project" value="UniProtKB-KW"/>
</dbReference>
<protein>
    <submittedName>
        <fullName evidence="7">Iron complex transport system ATP-binding protein</fullName>
    </submittedName>
</protein>
<keyword evidence="2" id="KW-0547">Nucleotide-binding</keyword>
<evidence type="ECO:0000256" key="2">
    <source>
        <dbReference type="ARBA" id="ARBA00022741"/>
    </source>
</evidence>
<dbReference type="PROSITE" id="PS50893">
    <property type="entry name" value="ABC_TRANSPORTER_2"/>
    <property type="match status" value="1"/>
</dbReference>
<dbReference type="AlphaFoldDB" id="A0A7W9F087"/>
<dbReference type="CDD" id="cd03214">
    <property type="entry name" value="ABC_Iron-Siderophores_B12_Hemin"/>
    <property type="match status" value="1"/>
</dbReference>
<dbReference type="GO" id="GO:0016887">
    <property type="term" value="F:ATP hydrolysis activity"/>
    <property type="evidence" value="ECO:0007669"/>
    <property type="project" value="InterPro"/>
</dbReference>
<dbReference type="SMART" id="SM00382">
    <property type="entry name" value="AAA"/>
    <property type="match status" value="1"/>
</dbReference>
<dbReference type="Gene3D" id="3.40.50.300">
    <property type="entry name" value="P-loop containing nucleotide triphosphate hydrolases"/>
    <property type="match status" value="1"/>
</dbReference>
<dbReference type="EMBL" id="JACIJR010000001">
    <property type="protein sequence ID" value="MBB5728071.1"/>
    <property type="molecule type" value="Genomic_DNA"/>
</dbReference>
<dbReference type="OrthoDB" id="9810077at2"/>
<dbReference type="InterPro" id="IPR027417">
    <property type="entry name" value="P-loop_NTPase"/>
</dbReference>
<proteinExistence type="predicted"/>
<gene>
    <name evidence="7" type="ORF">FHS99_000527</name>
</gene>
<dbReference type="SUPFAM" id="SSF52540">
    <property type="entry name" value="P-loop containing nucleoside triphosphate hydrolases"/>
    <property type="match status" value="1"/>
</dbReference>
<evidence type="ECO:0000313" key="7">
    <source>
        <dbReference type="EMBL" id="MBB5728071.1"/>
    </source>
</evidence>
<evidence type="ECO:0000256" key="1">
    <source>
        <dbReference type="ARBA" id="ARBA00022448"/>
    </source>
</evidence>
<name>A0A7W9F087_9SPHN</name>
<evidence type="ECO:0000256" key="3">
    <source>
        <dbReference type="ARBA" id="ARBA00022840"/>
    </source>
</evidence>
<organism evidence="7 8">
    <name type="scientific">Sphingomonas prati</name>
    <dbReference type="NCBI Taxonomy" id="1843237"/>
    <lineage>
        <taxon>Bacteria</taxon>
        <taxon>Pseudomonadati</taxon>
        <taxon>Pseudomonadota</taxon>
        <taxon>Alphaproteobacteria</taxon>
        <taxon>Sphingomonadales</taxon>
        <taxon>Sphingomonadaceae</taxon>
        <taxon>Sphingomonas</taxon>
    </lineage>
</organism>
<sequence length="256" mass="26399">MSVLAADRIGLTLGGNRVLDDVSYAFRRGRVTALLGPNGAGKSTLLSCLAALRVPDQGAASLDGVDVQAIERRARARAIGLLPQAADVHWDIDVATLVALGRLPHRGRWGATAADDAAVARALAATDMTALAGRGVERLSGGERGRALLARVLAGEPDWLLADEPLASLDPAHQIDVLDRLRSVAAAGGGVVLVLHDLHLAARIADDAVLMRGGRVVAAGPADDVLTAPLIAETYGVAVEIGVTPAGQRFILPIGR</sequence>
<keyword evidence="3 7" id="KW-0067">ATP-binding</keyword>
<reference evidence="7 8" key="1">
    <citation type="submission" date="2020-08" db="EMBL/GenBank/DDBJ databases">
        <title>Genomic Encyclopedia of Type Strains, Phase IV (KMG-IV): sequencing the most valuable type-strain genomes for metagenomic binning, comparative biology and taxonomic classification.</title>
        <authorList>
            <person name="Goeker M."/>
        </authorList>
    </citation>
    <scope>NUCLEOTIDE SEQUENCE [LARGE SCALE GENOMIC DNA]</scope>
    <source>
        <strain evidence="7 8">DSM 103336</strain>
    </source>
</reference>
<keyword evidence="1" id="KW-0813">Transport</keyword>
<dbReference type="Pfam" id="PF00005">
    <property type="entry name" value="ABC_tran"/>
    <property type="match status" value="1"/>
</dbReference>
<dbReference type="PANTHER" id="PTHR42794">
    <property type="entry name" value="HEMIN IMPORT ATP-BINDING PROTEIN HMUV"/>
    <property type="match status" value="1"/>
</dbReference>
<evidence type="ECO:0000256" key="5">
    <source>
        <dbReference type="ARBA" id="ARBA00037066"/>
    </source>
</evidence>
<dbReference type="InterPro" id="IPR003593">
    <property type="entry name" value="AAA+_ATPase"/>
</dbReference>
<dbReference type="PANTHER" id="PTHR42794:SF1">
    <property type="entry name" value="HEMIN IMPORT ATP-BINDING PROTEIN HMUV"/>
    <property type="match status" value="1"/>
</dbReference>